<proteinExistence type="inferred from homology"/>
<evidence type="ECO:0000256" key="3">
    <source>
        <dbReference type="ARBA" id="ARBA00023110"/>
    </source>
</evidence>
<protein>
    <recommendedName>
        <fullName evidence="6">Peptidyl-prolyl cis-trans isomerase</fullName>
        <ecNumber evidence="6">5.2.1.8</ecNumber>
    </recommendedName>
</protein>
<dbReference type="SUPFAM" id="SSF54534">
    <property type="entry name" value="FKBP-like"/>
    <property type="match status" value="1"/>
</dbReference>
<dbReference type="PANTHER" id="PTHR43811:SF19">
    <property type="entry name" value="39 KDA FK506-BINDING NUCLEAR PROTEIN"/>
    <property type="match status" value="1"/>
</dbReference>
<evidence type="ECO:0000256" key="5">
    <source>
        <dbReference type="PROSITE-ProRule" id="PRU00277"/>
    </source>
</evidence>
<reference evidence="9 10" key="1">
    <citation type="submission" date="2019-07" db="EMBL/GenBank/DDBJ databases">
        <title>Draft Genome Sequences of Bacteroides pyogenes Strains Isolated from the Uterus Holstein Dairy Cows with Metritis.</title>
        <authorList>
            <person name="Cunha F."/>
            <person name="Galvao K.N."/>
            <person name="Jeon S.J."/>
            <person name="Jeong K.C."/>
        </authorList>
    </citation>
    <scope>NUCLEOTIDE SEQUENCE [LARGE SCALE GENOMIC DNA]</scope>
    <source>
        <strain evidence="9 10">KG-31</strain>
    </source>
</reference>
<keyword evidence="4 5" id="KW-0413">Isomerase</keyword>
<dbReference type="EMBL" id="VKLW01000027">
    <property type="protein sequence ID" value="TYK32579.1"/>
    <property type="molecule type" value="Genomic_DNA"/>
</dbReference>
<evidence type="ECO:0000313" key="10">
    <source>
        <dbReference type="Proteomes" id="UP000324383"/>
    </source>
</evidence>
<feature type="chain" id="PRO_5030116429" description="Peptidyl-prolyl cis-trans isomerase" evidence="7">
    <location>
        <begin position="19"/>
        <end position="194"/>
    </location>
</feature>
<accession>A0A5D3FBZ0</accession>
<name>A0A5D3FBZ0_9BACE</name>
<keyword evidence="10" id="KW-1185">Reference proteome</keyword>
<comment type="similarity">
    <text evidence="2 6">Belongs to the FKBP-type PPIase family.</text>
</comment>
<sequence>MSKKIYLFSILLMALAFASCSETKEEDRYADWRKRNDAFLDSLANVYDTKPEHGGLSRFELASAPGSYIYYKVKESAPAGNTESPKYTDYIKVYYKRTNILREIYDGNFIGENPVEGEGDTGMGDTSPTVFGVNEVITGWTEAVQRMKVGDRWEIYIPWEYAYGNIDKNTFVPAYSNLILDLKLLAFSSKKEDL</sequence>
<dbReference type="InterPro" id="IPR046357">
    <property type="entry name" value="PPIase_dom_sf"/>
</dbReference>
<dbReference type="Gene3D" id="3.10.50.40">
    <property type="match status" value="1"/>
</dbReference>
<feature type="signal peptide" evidence="7">
    <location>
        <begin position="1"/>
        <end position="18"/>
    </location>
</feature>
<gene>
    <name evidence="9" type="ORF">FNJ60_11285</name>
</gene>
<dbReference type="EC" id="5.2.1.8" evidence="6"/>
<organism evidence="9 10">
    <name type="scientific">Bacteroides pyogenes</name>
    <dbReference type="NCBI Taxonomy" id="310300"/>
    <lineage>
        <taxon>Bacteria</taxon>
        <taxon>Pseudomonadati</taxon>
        <taxon>Bacteroidota</taxon>
        <taxon>Bacteroidia</taxon>
        <taxon>Bacteroidales</taxon>
        <taxon>Bacteroidaceae</taxon>
        <taxon>Bacteroides</taxon>
    </lineage>
</organism>
<evidence type="ECO:0000313" key="9">
    <source>
        <dbReference type="EMBL" id="TYK32579.1"/>
    </source>
</evidence>
<keyword evidence="3 5" id="KW-0697">Rotamase</keyword>
<comment type="catalytic activity">
    <reaction evidence="1 5 6">
        <text>[protein]-peptidylproline (omega=180) = [protein]-peptidylproline (omega=0)</text>
        <dbReference type="Rhea" id="RHEA:16237"/>
        <dbReference type="Rhea" id="RHEA-COMP:10747"/>
        <dbReference type="Rhea" id="RHEA-COMP:10748"/>
        <dbReference type="ChEBI" id="CHEBI:83833"/>
        <dbReference type="ChEBI" id="CHEBI:83834"/>
        <dbReference type="EC" id="5.2.1.8"/>
    </reaction>
</comment>
<evidence type="ECO:0000256" key="2">
    <source>
        <dbReference type="ARBA" id="ARBA00006577"/>
    </source>
</evidence>
<evidence type="ECO:0000259" key="8">
    <source>
        <dbReference type="PROSITE" id="PS50059"/>
    </source>
</evidence>
<evidence type="ECO:0000256" key="6">
    <source>
        <dbReference type="RuleBase" id="RU003915"/>
    </source>
</evidence>
<dbReference type="Proteomes" id="UP000324383">
    <property type="component" value="Unassembled WGS sequence"/>
</dbReference>
<dbReference type="PANTHER" id="PTHR43811">
    <property type="entry name" value="FKBP-TYPE PEPTIDYL-PROLYL CIS-TRANS ISOMERASE FKPA"/>
    <property type="match status" value="1"/>
</dbReference>
<dbReference type="PROSITE" id="PS50059">
    <property type="entry name" value="FKBP_PPIASE"/>
    <property type="match status" value="1"/>
</dbReference>
<feature type="domain" description="PPIase FKBP-type" evidence="8">
    <location>
        <begin position="98"/>
        <end position="188"/>
    </location>
</feature>
<comment type="caution">
    <text evidence="9">The sequence shown here is derived from an EMBL/GenBank/DDBJ whole genome shotgun (WGS) entry which is preliminary data.</text>
</comment>
<dbReference type="InterPro" id="IPR001179">
    <property type="entry name" value="PPIase_FKBP_dom"/>
</dbReference>
<dbReference type="Pfam" id="PF00254">
    <property type="entry name" value="FKBP_C"/>
    <property type="match status" value="1"/>
</dbReference>
<dbReference type="GO" id="GO:0003755">
    <property type="term" value="F:peptidyl-prolyl cis-trans isomerase activity"/>
    <property type="evidence" value="ECO:0007669"/>
    <property type="project" value="UniProtKB-UniRule"/>
</dbReference>
<dbReference type="PROSITE" id="PS51257">
    <property type="entry name" value="PROKAR_LIPOPROTEIN"/>
    <property type="match status" value="1"/>
</dbReference>
<evidence type="ECO:0000256" key="4">
    <source>
        <dbReference type="ARBA" id="ARBA00023235"/>
    </source>
</evidence>
<evidence type="ECO:0000256" key="1">
    <source>
        <dbReference type="ARBA" id="ARBA00000971"/>
    </source>
</evidence>
<dbReference type="AlphaFoldDB" id="A0A5D3FBZ0"/>
<dbReference type="RefSeq" id="WP_148730712.1">
    <property type="nucleotide sequence ID" value="NZ_CAMBON010000007.1"/>
</dbReference>
<evidence type="ECO:0000256" key="7">
    <source>
        <dbReference type="SAM" id="SignalP"/>
    </source>
</evidence>
<keyword evidence="7" id="KW-0732">Signal</keyword>